<keyword evidence="4 10" id="KW-0863">Zinc-finger</keyword>
<comment type="subcellular location">
    <subcellularLocation>
        <location evidence="1">Membrane</location>
        <topology evidence="1">Single-pass type II membrane protein</topology>
    </subcellularLocation>
</comment>
<keyword evidence="2 11" id="KW-0812">Transmembrane</keyword>
<sequence>MSESSVIDFYAVLRKICSKSENIVGLNDSKEQIDFILTNDLDFTDIYANLFVKALENETIRKGKSKIEADRHQQFYELYKNMPEAQFVDKTFDSLNKSITLIPFDSDTNELFLLFASRSNLNFQCENYRSALIDNGNALKLRLSCTMIEWRVEILKKLDRHREAYKFVSDFIFTNQFTLSKEKLSRLKKLKKSLKNFKSTRSDYYYFHQQNHLPEQDDRETSTMFDDEILGKQIRTFRCDPRLSMKLNQANRYSFFTSDSIPKSTEIFCEEPAFLSLTNEFHHQYCNRCCKRLQNSFWPCLNCNEVVFCSYECSRLAQEDYHRAECGLIGFMQKQISNHSYQAYRLFAKIGLSKLDTLIEKAKSLRLDDCFQKLSPVMRMDCIEEWFILNHINFCEKIRLKRPIHEAYDLSNAIMLAMIYCYKKNLDIEDLGKEKLINLIDWLALCLVRTQLNEFGWQDFNEQSGKKIQIGNFQCLFSSNLNHSCVPNVEWTFTDGKFHIKTLREIKKNEEICITYGSYKNYSFFKLQKFLQHFLIMCNCSKCLDEAKRCFSFRCEYCQGPIPFDSIEFVNKLCMSCENNTDLSSKKMISIQNQFNNAKRIVSMIDHISDESLQTQLENILNRLSCYVYLKHDQFIQMVDKLCDYFLGMKMWSKAIDWYQWFLDADVQLAQHHDDLVHYCRLDKWTNAFMNYLLDLISNETEDSNDDDDDDHPVIELNLLETIANHFEQLLSLSDSLQSGYGNDFIDYEQLRKIIKRSKIEIQERYDRFKRFYGNLNSSNDEKFPTLSDGEITASYESSESDSIALLNPLWVEFYEFQSEVMYSTSYWNHNDRNYSYEMNHFKPKRKHRLNWFDQAVIRFQIEFRKISTFRIIIIAFVLHSLFSIVLIHSYLNHFNDTYYRKHTADHIHPDKGKISIHSKRQTKDDIDSDLQYKLNRIDFSDPKIFGPKSVNLLSSNLIKSHELTNIGWFSDHYRWEEKFQCYNSRWTLCDKIYIAKCRSNVIRAIYQFVPFKKKSDVRHLFFSLRATSEQLIEQSNDGFFGLLALIEFNDGTDDLVRLQFQYESETWSLRTKDYRSYSRSIRSVTLMLVCYGYTGIISFTDVRLSSESVGLDPMVSAFEIGSWCSKDPSDYDYYQQDQLMQYDYEILKTPKSDNQHHQNRPQTNKHYLTFVSQLSLDRLSILESSLSTWNGPVSIVIFVPIDNSTKKIQDWQRLYIDKKISTLNVSFDLSSIILVSGFSSEYPINYMRNLAIRMAKTKFLFLIDADFQPSPALEENFIQSLRKHQPNCLLSNEDCRIAFVVPAFEYAETPKKADPILQNKEELIQLVYRDESIIEPFREFEFDFKLLSNFIFFSALGLHDSHEIHGLTDYWRWYFSNNPYNLSTKFLDKYEPYVILQKKQNLPLYDERLTNYGMNKVMHINELFAANYTFQVLDDVWVIHFQHRSTSYNQKFLTDIEYRLRNRAARFKVLKRIIVRYETPIFECEKLWV</sequence>
<evidence type="ECO:0000313" key="16">
    <source>
        <dbReference type="Proteomes" id="UP000070412"/>
    </source>
</evidence>
<feature type="transmembrane region" description="Helical" evidence="11">
    <location>
        <begin position="1081"/>
        <end position="1100"/>
    </location>
</feature>
<keyword evidence="16" id="KW-1185">Reference proteome</keyword>
<dbReference type="InterPro" id="IPR051292">
    <property type="entry name" value="Xyl/GlcA_transferase"/>
</dbReference>
<evidence type="ECO:0000313" key="15">
    <source>
        <dbReference type="EnsemblMetazoa" id="KAF7489845.1"/>
    </source>
</evidence>
<evidence type="ECO:0000256" key="11">
    <source>
        <dbReference type="SAM" id="Phobius"/>
    </source>
</evidence>
<dbReference type="Pfam" id="PF00856">
    <property type="entry name" value="SET"/>
    <property type="match status" value="1"/>
</dbReference>
<dbReference type="Gene3D" id="2.170.270.10">
    <property type="entry name" value="SET domain"/>
    <property type="match status" value="1"/>
</dbReference>
<dbReference type="GO" id="GO:0042285">
    <property type="term" value="F:xylosyltransferase activity"/>
    <property type="evidence" value="ECO:0007669"/>
    <property type="project" value="TreeGrafter"/>
</dbReference>
<evidence type="ECO:0000256" key="4">
    <source>
        <dbReference type="ARBA" id="ARBA00022771"/>
    </source>
</evidence>
<dbReference type="EMBL" id="WVUK01000063">
    <property type="protein sequence ID" value="KAF7489845.1"/>
    <property type="molecule type" value="Genomic_DNA"/>
</dbReference>
<name>A0A834R519_SARSC</name>
<keyword evidence="9" id="KW-0325">Glycoprotein</keyword>
<evidence type="ECO:0000313" key="14">
    <source>
        <dbReference type="EMBL" id="KAF7489845.1"/>
    </source>
</evidence>
<evidence type="ECO:0000256" key="7">
    <source>
        <dbReference type="ARBA" id="ARBA00022989"/>
    </source>
</evidence>
<dbReference type="EnsemblMetazoa" id="SSS_172s_mrna">
    <property type="protein sequence ID" value="KAF7489845.1"/>
    <property type="gene ID" value="SSS_172"/>
</dbReference>
<keyword evidence="5" id="KW-0862">Zinc</keyword>
<dbReference type="GO" id="GO:0015020">
    <property type="term" value="F:glucuronosyltransferase activity"/>
    <property type="evidence" value="ECO:0007669"/>
    <property type="project" value="TreeGrafter"/>
</dbReference>
<dbReference type="GO" id="GO:0008270">
    <property type="term" value="F:zinc ion binding"/>
    <property type="evidence" value="ECO:0007669"/>
    <property type="project" value="UniProtKB-KW"/>
</dbReference>
<dbReference type="SUPFAM" id="SSF144232">
    <property type="entry name" value="HIT/MYND zinc finger-like"/>
    <property type="match status" value="1"/>
</dbReference>
<dbReference type="Pfam" id="PF13896">
    <property type="entry name" value="Glyco_transf_49"/>
    <property type="match status" value="1"/>
</dbReference>
<evidence type="ECO:0000259" key="12">
    <source>
        <dbReference type="PROSITE" id="PS50280"/>
    </source>
</evidence>
<dbReference type="GO" id="GO:0008757">
    <property type="term" value="F:S-adenosylmethionine-dependent methyltransferase activity"/>
    <property type="evidence" value="ECO:0007669"/>
    <property type="project" value="UniProtKB-ARBA"/>
</dbReference>
<dbReference type="PANTHER" id="PTHR12270">
    <property type="entry name" value="GLYCOSYLTRANSFERASE-RELATED"/>
    <property type="match status" value="1"/>
</dbReference>
<evidence type="ECO:0000256" key="2">
    <source>
        <dbReference type="ARBA" id="ARBA00022692"/>
    </source>
</evidence>
<reference evidence="14" key="2">
    <citation type="submission" date="2020-01" db="EMBL/GenBank/DDBJ databases">
        <authorList>
            <person name="Korhonen P.K.K."/>
            <person name="Guangxu M.G."/>
            <person name="Wang T.W."/>
            <person name="Stroehlein A.J.S."/>
            <person name="Young N.D."/>
            <person name="Ang C.-S.A."/>
            <person name="Fernando D.W.F."/>
            <person name="Lu H.L."/>
            <person name="Taylor S.T."/>
            <person name="Ehtesham M.E.M."/>
            <person name="Najaraj S.H.N."/>
            <person name="Harsha G.H.G."/>
            <person name="Madugundu A.M."/>
            <person name="Renuse S.R."/>
            <person name="Holt D.H."/>
            <person name="Pandey A.P."/>
            <person name="Papenfuss A.P."/>
            <person name="Gasser R.B.G."/>
            <person name="Fischer K.F."/>
        </authorList>
    </citation>
    <scope>NUCLEOTIDE SEQUENCE</scope>
    <source>
        <strain evidence="14">SSS_KF_BRIS2020</strain>
    </source>
</reference>
<protein>
    <submittedName>
        <fullName evidence="14">Glycosyltransferase-like protein LARGE1</fullName>
    </submittedName>
</protein>
<dbReference type="InterPro" id="IPR029044">
    <property type="entry name" value="Nucleotide-diphossugar_trans"/>
</dbReference>
<dbReference type="PROSITE" id="PS50280">
    <property type="entry name" value="SET"/>
    <property type="match status" value="1"/>
</dbReference>
<gene>
    <name evidence="14" type="primary">SSS_172g</name>
    <name evidence="14" type="ORF">SSS_172</name>
</gene>
<proteinExistence type="predicted"/>
<keyword evidence="7 11" id="KW-1133">Transmembrane helix</keyword>
<dbReference type="OrthoDB" id="411524at2759"/>
<dbReference type="PROSITE" id="PS50865">
    <property type="entry name" value="ZF_MYND_2"/>
    <property type="match status" value="1"/>
</dbReference>
<evidence type="ECO:0000259" key="13">
    <source>
        <dbReference type="PROSITE" id="PS50865"/>
    </source>
</evidence>
<organism evidence="14">
    <name type="scientific">Sarcoptes scabiei</name>
    <name type="common">Itch mite</name>
    <name type="synonym">Acarus scabiei</name>
    <dbReference type="NCBI Taxonomy" id="52283"/>
    <lineage>
        <taxon>Eukaryota</taxon>
        <taxon>Metazoa</taxon>
        <taxon>Ecdysozoa</taxon>
        <taxon>Arthropoda</taxon>
        <taxon>Chelicerata</taxon>
        <taxon>Arachnida</taxon>
        <taxon>Acari</taxon>
        <taxon>Acariformes</taxon>
        <taxon>Sarcoptiformes</taxon>
        <taxon>Astigmata</taxon>
        <taxon>Psoroptidia</taxon>
        <taxon>Sarcoptoidea</taxon>
        <taxon>Sarcoptidae</taxon>
        <taxon>Sarcoptinae</taxon>
        <taxon>Sarcoptes</taxon>
    </lineage>
</organism>
<dbReference type="Proteomes" id="UP000070412">
    <property type="component" value="Unassembled WGS sequence"/>
</dbReference>
<dbReference type="GO" id="GO:0008170">
    <property type="term" value="F:N-methyltransferase activity"/>
    <property type="evidence" value="ECO:0007669"/>
    <property type="project" value="UniProtKB-ARBA"/>
</dbReference>
<keyword evidence="14" id="KW-0808">Transferase</keyword>
<evidence type="ECO:0000256" key="5">
    <source>
        <dbReference type="ARBA" id="ARBA00022833"/>
    </source>
</evidence>
<feature type="domain" description="SET" evidence="12">
    <location>
        <begin position="232"/>
        <end position="517"/>
    </location>
</feature>
<dbReference type="Gene3D" id="1.10.220.160">
    <property type="match status" value="1"/>
</dbReference>
<dbReference type="PANTHER" id="PTHR12270:SF52">
    <property type="entry name" value="GLYCOSYLTRANSFERASE-LIKE PROTEIN GNT13-RELATED"/>
    <property type="match status" value="1"/>
</dbReference>
<dbReference type="InterPro" id="IPR002893">
    <property type="entry name" value="Znf_MYND"/>
</dbReference>
<reference evidence="16" key="1">
    <citation type="journal article" date="2020" name="PLoS Negl. Trop. Dis.">
        <title>High-quality nuclear genome for Sarcoptes scabiei-A critical resource for a neglected parasite.</title>
        <authorList>
            <person name="Korhonen P.K."/>
            <person name="Gasser R.B."/>
            <person name="Ma G."/>
            <person name="Wang T."/>
            <person name="Stroehlein A.J."/>
            <person name="Young N.D."/>
            <person name="Ang C.S."/>
            <person name="Fernando D.D."/>
            <person name="Lu H.C."/>
            <person name="Taylor S."/>
            <person name="Reynolds S.L."/>
            <person name="Mofiz E."/>
            <person name="Najaraj S.H."/>
            <person name="Gowda H."/>
            <person name="Madugundu A."/>
            <person name="Renuse S."/>
            <person name="Holt D."/>
            <person name="Pandey A."/>
            <person name="Papenfuss A.T."/>
            <person name="Fischer K."/>
        </authorList>
    </citation>
    <scope>NUCLEOTIDE SEQUENCE [LARGE SCALE GENOMIC DNA]</scope>
</reference>
<evidence type="ECO:0000256" key="9">
    <source>
        <dbReference type="ARBA" id="ARBA00023180"/>
    </source>
</evidence>
<evidence type="ECO:0000256" key="3">
    <source>
        <dbReference type="ARBA" id="ARBA00022723"/>
    </source>
</evidence>
<feature type="transmembrane region" description="Helical" evidence="11">
    <location>
        <begin position="870"/>
        <end position="892"/>
    </location>
</feature>
<keyword evidence="3" id="KW-0479">Metal-binding</keyword>
<dbReference type="InterPro" id="IPR046341">
    <property type="entry name" value="SET_dom_sf"/>
</dbReference>
<dbReference type="GO" id="GO:0035269">
    <property type="term" value="P:protein O-linked glycosylation via mannose"/>
    <property type="evidence" value="ECO:0007669"/>
    <property type="project" value="TreeGrafter"/>
</dbReference>
<dbReference type="SUPFAM" id="SSF53448">
    <property type="entry name" value="Nucleotide-diphospho-sugar transferases"/>
    <property type="match status" value="1"/>
</dbReference>
<keyword evidence="8 11" id="KW-0472">Membrane</keyword>
<reference evidence="15" key="3">
    <citation type="submission" date="2022-06" db="UniProtKB">
        <authorList>
            <consortium name="EnsemblMetazoa"/>
        </authorList>
    </citation>
    <scope>IDENTIFICATION</scope>
</reference>
<dbReference type="GO" id="GO:0008276">
    <property type="term" value="F:protein methyltransferase activity"/>
    <property type="evidence" value="ECO:0007669"/>
    <property type="project" value="UniProtKB-ARBA"/>
</dbReference>
<evidence type="ECO:0000256" key="6">
    <source>
        <dbReference type="ARBA" id="ARBA00022968"/>
    </source>
</evidence>
<evidence type="ECO:0000256" key="1">
    <source>
        <dbReference type="ARBA" id="ARBA00004606"/>
    </source>
</evidence>
<dbReference type="GO" id="GO:0016020">
    <property type="term" value="C:membrane"/>
    <property type="evidence" value="ECO:0007669"/>
    <property type="project" value="UniProtKB-SubCell"/>
</dbReference>
<accession>A0A834R519</accession>
<dbReference type="Gene3D" id="6.10.140.2220">
    <property type="match status" value="1"/>
</dbReference>
<dbReference type="SUPFAM" id="SSF82199">
    <property type="entry name" value="SET domain"/>
    <property type="match status" value="1"/>
</dbReference>
<keyword evidence="6" id="KW-0735">Signal-anchor</keyword>
<feature type="domain" description="MYND-type" evidence="13">
    <location>
        <begin position="286"/>
        <end position="326"/>
    </location>
</feature>
<dbReference type="CDD" id="cd20071">
    <property type="entry name" value="SET_SMYD"/>
    <property type="match status" value="1"/>
</dbReference>
<dbReference type="Gene3D" id="3.90.550.10">
    <property type="entry name" value="Spore Coat Polysaccharide Biosynthesis Protein SpsA, Chain A"/>
    <property type="match status" value="1"/>
</dbReference>
<evidence type="ECO:0000256" key="8">
    <source>
        <dbReference type="ARBA" id="ARBA00023136"/>
    </source>
</evidence>
<evidence type="ECO:0000256" key="10">
    <source>
        <dbReference type="PROSITE-ProRule" id="PRU00134"/>
    </source>
</evidence>
<dbReference type="InterPro" id="IPR001214">
    <property type="entry name" value="SET_dom"/>
</dbReference>